<name>A0A0C9YYA0_9AGAM</name>
<dbReference type="AlphaFoldDB" id="A0A0C9YYA0"/>
<feature type="non-terminal residue" evidence="2">
    <location>
        <position position="1"/>
    </location>
</feature>
<proteinExistence type="predicted"/>
<feature type="compositionally biased region" description="Basic and acidic residues" evidence="1">
    <location>
        <begin position="138"/>
        <end position="148"/>
    </location>
</feature>
<dbReference type="EMBL" id="KN834039">
    <property type="protein sequence ID" value="KIK12883.1"/>
    <property type="molecule type" value="Genomic_DNA"/>
</dbReference>
<evidence type="ECO:0000313" key="2">
    <source>
        <dbReference type="EMBL" id="KIK12883.1"/>
    </source>
</evidence>
<feature type="region of interest" description="Disordered" evidence="1">
    <location>
        <begin position="1"/>
        <end position="82"/>
    </location>
</feature>
<organism evidence="2 3">
    <name type="scientific">Pisolithus microcarpus 441</name>
    <dbReference type="NCBI Taxonomy" id="765257"/>
    <lineage>
        <taxon>Eukaryota</taxon>
        <taxon>Fungi</taxon>
        <taxon>Dikarya</taxon>
        <taxon>Basidiomycota</taxon>
        <taxon>Agaricomycotina</taxon>
        <taxon>Agaricomycetes</taxon>
        <taxon>Agaricomycetidae</taxon>
        <taxon>Boletales</taxon>
        <taxon>Sclerodermatineae</taxon>
        <taxon>Pisolithaceae</taxon>
        <taxon>Pisolithus</taxon>
    </lineage>
</organism>
<feature type="compositionally biased region" description="Acidic residues" evidence="1">
    <location>
        <begin position="228"/>
        <end position="247"/>
    </location>
</feature>
<keyword evidence="3" id="KW-1185">Reference proteome</keyword>
<dbReference type="Proteomes" id="UP000054018">
    <property type="component" value="Unassembled WGS sequence"/>
</dbReference>
<feature type="compositionally biased region" description="Acidic residues" evidence="1">
    <location>
        <begin position="53"/>
        <end position="63"/>
    </location>
</feature>
<protein>
    <submittedName>
        <fullName evidence="2">Uncharacterized protein</fullName>
    </submittedName>
</protein>
<gene>
    <name evidence="2" type="ORF">PISMIDRAFT_25617</name>
</gene>
<dbReference type="HOGENOM" id="CLU_075126_0_0_1"/>
<evidence type="ECO:0000256" key="1">
    <source>
        <dbReference type="SAM" id="MobiDB-lite"/>
    </source>
</evidence>
<feature type="region of interest" description="Disordered" evidence="1">
    <location>
        <begin position="138"/>
        <end position="167"/>
    </location>
</feature>
<feature type="region of interest" description="Disordered" evidence="1">
    <location>
        <begin position="215"/>
        <end position="247"/>
    </location>
</feature>
<reference evidence="3" key="2">
    <citation type="submission" date="2015-01" db="EMBL/GenBank/DDBJ databases">
        <title>Evolutionary Origins and Diversification of the Mycorrhizal Mutualists.</title>
        <authorList>
            <consortium name="DOE Joint Genome Institute"/>
            <consortium name="Mycorrhizal Genomics Consortium"/>
            <person name="Kohler A."/>
            <person name="Kuo A."/>
            <person name="Nagy L.G."/>
            <person name="Floudas D."/>
            <person name="Copeland A."/>
            <person name="Barry K.W."/>
            <person name="Cichocki N."/>
            <person name="Veneault-Fourrey C."/>
            <person name="LaButti K."/>
            <person name="Lindquist E.A."/>
            <person name="Lipzen A."/>
            <person name="Lundell T."/>
            <person name="Morin E."/>
            <person name="Murat C."/>
            <person name="Riley R."/>
            <person name="Ohm R."/>
            <person name="Sun H."/>
            <person name="Tunlid A."/>
            <person name="Henrissat B."/>
            <person name="Grigoriev I.V."/>
            <person name="Hibbett D.S."/>
            <person name="Martin F."/>
        </authorList>
    </citation>
    <scope>NUCLEOTIDE SEQUENCE [LARGE SCALE GENOMIC DNA]</scope>
    <source>
        <strain evidence="3">441</strain>
    </source>
</reference>
<feature type="compositionally biased region" description="Basic and acidic residues" evidence="1">
    <location>
        <begin position="1"/>
        <end position="52"/>
    </location>
</feature>
<evidence type="ECO:0000313" key="3">
    <source>
        <dbReference type="Proteomes" id="UP000054018"/>
    </source>
</evidence>
<accession>A0A0C9YYA0</accession>
<reference evidence="2 3" key="1">
    <citation type="submission" date="2014-04" db="EMBL/GenBank/DDBJ databases">
        <authorList>
            <consortium name="DOE Joint Genome Institute"/>
            <person name="Kuo A."/>
            <person name="Kohler A."/>
            <person name="Costa M.D."/>
            <person name="Nagy L.G."/>
            <person name="Floudas D."/>
            <person name="Copeland A."/>
            <person name="Barry K.W."/>
            <person name="Cichocki N."/>
            <person name="Veneault-Fourrey C."/>
            <person name="LaButti K."/>
            <person name="Lindquist E.A."/>
            <person name="Lipzen A."/>
            <person name="Lundell T."/>
            <person name="Morin E."/>
            <person name="Murat C."/>
            <person name="Sun H."/>
            <person name="Tunlid A."/>
            <person name="Henrissat B."/>
            <person name="Grigoriev I.V."/>
            <person name="Hibbett D.S."/>
            <person name="Martin F."/>
            <person name="Nordberg H.P."/>
            <person name="Cantor M.N."/>
            <person name="Hua S.X."/>
        </authorList>
    </citation>
    <scope>NUCLEOTIDE SEQUENCE [LARGE SCALE GENOMIC DNA]</scope>
    <source>
        <strain evidence="2 3">441</strain>
    </source>
</reference>
<sequence length="247" mass="27897">EEERLRMQQEEEMRRREEEEEQQRRELEEQRRVAEENARQQREMEAAKRERESAEDDPEEGDEALASKTARRMPSTGVSFPRANRAYVLIRGKSAPIRRAQPCSLCISTGTTCVDLPNSRSKQCAKCRHQKKGCRLPGEKVQEKRKDSQLSPRGGDKRKRPKNIADDDNIEFLGSSTAKAGTSASAAPESVAEVLDRHLGDITTLLRDLVSKVDNVAKSTDKGRSRDWDEDESIITDDDAEPESSAD</sequence>
<dbReference type="OrthoDB" id="10395337at2759"/>